<keyword evidence="1" id="KW-0472">Membrane</keyword>
<keyword evidence="3" id="KW-1185">Reference proteome</keyword>
<evidence type="ECO:0000313" key="3">
    <source>
        <dbReference type="Proteomes" id="UP000321039"/>
    </source>
</evidence>
<keyword evidence="1" id="KW-1133">Transmembrane helix</keyword>
<accession>A0A5C8ZSR6</accession>
<sequence length="350" mass="39766">MHKATEQQRIKVIQDTIRSRGQELRQTYPILQHQDAIGLGIFLFAVAGVLATGWAYWHGHISAWLTIPLVALFTSLLHELEHDLIHIQYFRRQKWVQNLMLMTAWILRPGTINPWVRRKLHFLHHKVSGTPEDLEERGIGNGQRYGIVRTALMLDTFTGNLVRALFETPRGGKMKHALRILRANMPVSVACAVVWYGFLGFHGANAAASVVGSSITWSDLTLANMAWINKLVVILIAPHYLRSFCINFISSSMHYYGGVTSVLQQTQVLNAWFLWPMQLFCFNFGSTHGIHHFVVGEPFYIRQLTAPVAHRVMRDNGVRFNDLGTFSRANHFPTREIEDLAGGRSGQPAY</sequence>
<gene>
    <name evidence="2" type="ORF">FV139_17165</name>
</gene>
<keyword evidence="1" id="KW-0812">Transmembrane</keyword>
<organism evidence="2 3">
    <name type="scientific">Parahaliea maris</name>
    <dbReference type="NCBI Taxonomy" id="2716870"/>
    <lineage>
        <taxon>Bacteria</taxon>
        <taxon>Pseudomonadati</taxon>
        <taxon>Pseudomonadota</taxon>
        <taxon>Gammaproteobacteria</taxon>
        <taxon>Cellvibrionales</taxon>
        <taxon>Halieaceae</taxon>
        <taxon>Parahaliea</taxon>
    </lineage>
</organism>
<protein>
    <submittedName>
        <fullName evidence="2">Fatty acid desaturase</fullName>
    </submittedName>
</protein>
<reference evidence="2 3" key="1">
    <citation type="submission" date="2019-08" db="EMBL/GenBank/DDBJ databases">
        <title>Parahaliea maris sp. nov., isolated from the surface seawater.</title>
        <authorList>
            <person name="Liu Y."/>
        </authorList>
    </citation>
    <scope>NUCLEOTIDE SEQUENCE [LARGE SCALE GENOMIC DNA]</scope>
    <source>
        <strain evidence="2 3">HSLHS9</strain>
    </source>
</reference>
<evidence type="ECO:0000256" key="1">
    <source>
        <dbReference type="SAM" id="Phobius"/>
    </source>
</evidence>
<evidence type="ECO:0000313" key="2">
    <source>
        <dbReference type="EMBL" id="TXS90710.1"/>
    </source>
</evidence>
<dbReference type="EMBL" id="VRZA01000007">
    <property type="protein sequence ID" value="TXS90710.1"/>
    <property type="molecule type" value="Genomic_DNA"/>
</dbReference>
<name>A0A5C8ZSR6_9GAMM</name>
<dbReference type="RefSeq" id="WP_148069708.1">
    <property type="nucleotide sequence ID" value="NZ_VRZA01000007.1"/>
</dbReference>
<dbReference type="AlphaFoldDB" id="A0A5C8ZSR6"/>
<comment type="caution">
    <text evidence="2">The sequence shown here is derived from an EMBL/GenBank/DDBJ whole genome shotgun (WGS) entry which is preliminary data.</text>
</comment>
<dbReference type="Proteomes" id="UP000321039">
    <property type="component" value="Unassembled WGS sequence"/>
</dbReference>
<proteinExistence type="predicted"/>
<feature type="transmembrane region" description="Helical" evidence="1">
    <location>
        <begin position="36"/>
        <end position="57"/>
    </location>
</feature>